<evidence type="ECO:0000313" key="2">
    <source>
        <dbReference type="EMBL" id="CAE8715088.1"/>
    </source>
</evidence>
<dbReference type="EMBL" id="CAJNNW010032716">
    <property type="protein sequence ID" value="CAE8715088.1"/>
    <property type="molecule type" value="Genomic_DNA"/>
</dbReference>
<keyword evidence="1" id="KW-1133">Transmembrane helix</keyword>
<dbReference type="AlphaFoldDB" id="A0A813L0N5"/>
<protein>
    <submittedName>
        <fullName evidence="2">Uncharacterized protein</fullName>
    </submittedName>
</protein>
<feature type="non-terminal residue" evidence="2">
    <location>
        <position position="120"/>
    </location>
</feature>
<gene>
    <name evidence="2" type="ORF">PGLA2088_LOCUS38346</name>
</gene>
<organism evidence="2 3">
    <name type="scientific">Polarella glacialis</name>
    <name type="common">Dinoflagellate</name>
    <dbReference type="NCBI Taxonomy" id="89957"/>
    <lineage>
        <taxon>Eukaryota</taxon>
        <taxon>Sar</taxon>
        <taxon>Alveolata</taxon>
        <taxon>Dinophyceae</taxon>
        <taxon>Suessiales</taxon>
        <taxon>Suessiaceae</taxon>
        <taxon>Polarella</taxon>
    </lineage>
</organism>
<feature type="transmembrane region" description="Helical" evidence="1">
    <location>
        <begin position="57"/>
        <end position="79"/>
    </location>
</feature>
<sequence>SGLAGFLAKGDGDKFQHKTMSHAILVCVLFHVSLLATGFTIDVLLTGPGGSEEEFHGYSTAAVVFLGYWFFLVGLRFLALSDGHVLAVYELMWTCSASLLFASVAAALHRPALLCASAML</sequence>
<evidence type="ECO:0000313" key="3">
    <source>
        <dbReference type="Proteomes" id="UP000626109"/>
    </source>
</evidence>
<feature type="transmembrane region" description="Helical" evidence="1">
    <location>
        <begin position="91"/>
        <end position="109"/>
    </location>
</feature>
<keyword evidence="1" id="KW-0472">Membrane</keyword>
<evidence type="ECO:0000256" key="1">
    <source>
        <dbReference type="SAM" id="Phobius"/>
    </source>
</evidence>
<name>A0A813L0N5_POLGL</name>
<proteinExistence type="predicted"/>
<dbReference type="Proteomes" id="UP000626109">
    <property type="component" value="Unassembled WGS sequence"/>
</dbReference>
<keyword evidence="1" id="KW-0812">Transmembrane</keyword>
<feature type="non-terminal residue" evidence="2">
    <location>
        <position position="1"/>
    </location>
</feature>
<reference evidence="2" key="1">
    <citation type="submission" date="2021-02" db="EMBL/GenBank/DDBJ databases">
        <authorList>
            <person name="Dougan E. K."/>
            <person name="Rhodes N."/>
            <person name="Thang M."/>
            <person name="Chan C."/>
        </authorList>
    </citation>
    <scope>NUCLEOTIDE SEQUENCE</scope>
</reference>
<feature type="transmembrane region" description="Helical" evidence="1">
    <location>
        <begin position="20"/>
        <end position="45"/>
    </location>
</feature>
<comment type="caution">
    <text evidence="2">The sequence shown here is derived from an EMBL/GenBank/DDBJ whole genome shotgun (WGS) entry which is preliminary data.</text>
</comment>
<accession>A0A813L0N5</accession>